<dbReference type="Proteomes" id="UP001141552">
    <property type="component" value="Unassembled WGS sequence"/>
</dbReference>
<dbReference type="Gene3D" id="1.10.510.10">
    <property type="entry name" value="Transferase(Phosphotransferase) domain 1"/>
    <property type="match status" value="2"/>
</dbReference>
<evidence type="ECO:0000256" key="10">
    <source>
        <dbReference type="SAM" id="MobiDB-lite"/>
    </source>
</evidence>
<evidence type="ECO:0000256" key="2">
    <source>
        <dbReference type="ARBA" id="ARBA00012513"/>
    </source>
</evidence>
<dbReference type="OrthoDB" id="432483at2759"/>
<dbReference type="AlphaFoldDB" id="A0A9Q0FR02"/>
<keyword evidence="6" id="KW-0418">Kinase</keyword>
<dbReference type="InterPro" id="IPR000719">
    <property type="entry name" value="Prot_kinase_dom"/>
</dbReference>
<protein>
    <recommendedName>
        <fullName evidence="2">non-specific serine/threonine protein kinase</fullName>
        <ecNumber evidence="2">2.7.11.1</ecNumber>
    </recommendedName>
</protein>
<comment type="similarity">
    <text evidence="1">Belongs to the protein kinase superfamily. AGC Ser/Thr protein kinase family.</text>
</comment>
<evidence type="ECO:0000256" key="1">
    <source>
        <dbReference type="ARBA" id="ARBA00009903"/>
    </source>
</evidence>
<dbReference type="EMBL" id="JAKUCV010004249">
    <property type="protein sequence ID" value="KAJ4835991.1"/>
    <property type="molecule type" value="Genomic_DNA"/>
</dbReference>
<evidence type="ECO:0000256" key="7">
    <source>
        <dbReference type="ARBA" id="ARBA00022840"/>
    </source>
</evidence>
<reference evidence="12" key="1">
    <citation type="submission" date="2022-02" db="EMBL/GenBank/DDBJ databases">
        <authorList>
            <person name="Henning P.M."/>
            <person name="McCubbin A.G."/>
            <person name="Shore J.S."/>
        </authorList>
    </citation>
    <scope>NUCLEOTIDE SEQUENCE</scope>
    <source>
        <strain evidence="12">F60SS</strain>
        <tissue evidence="12">Leaves</tissue>
    </source>
</reference>
<evidence type="ECO:0000256" key="3">
    <source>
        <dbReference type="ARBA" id="ARBA00022527"/>
    </source>
</evidence>
<dbReference type="SUPFAM" id="SSF56112">
    <property type="entry name" value="Protein kinase-like (PK-like)"/>
    <property type="match status" value="1"/>
</dbReference>
<evidence type="ECO:0000256" key="5">
    <source>
        <dbReference type="ARBA" id="ARBA00022741"/>
    </source>
</evidence>
<dbReference type="InterPro" id="IPR008271">
    <property type="entry name" value="Ser/Thr_kinase_AS"/>
</dbReference>
<evidence type="ECO:0000259" key="11">
    <source>
        <dbReference type="PROSITE" id="PS50011"/>
    </source>
</evidence>
<dbReference type="PROSITE" id="PS00108">
    <property type="entry name" value="PROTEIN_KINASE_ST"/>
    <property type="match status" value="1"/>
</dbReference>
<evidence type="ECO:0000313" key="13">
    <source>
        <dbReference type="Proteomes" id="UP001141552"/>
    </source>
</evidence>
<dbReference type="PROSITE" id="PS50011">
    <property type="entry name" value="PROTEIN_KINASE_DOM"/>
    <property type="match status" value="1"/>
</dbReference>
<accession>A0A9Q0FR02</accession>
<comment type="caution">
    <text evidence="12">The sequence shown here is derived from an EMBL/GenBank/DDBJ whole genome shotgun (WGS) entry which is preliminary data.</text>
</comment>
<dbReference type="SMART" id="SM00220">
    <property type="entry name" value="S_TKc"/>
    <property type="match status" value="1"/>
</dbReference>
<evidence type="ECO:0000256" key="4">
    <source>
        <dbReference type="ARBA" id="ARBA00022679"/>
    </source>
</evidence>
<sequence length="296" mass="33393">MILNPSFSPLSLFFFFHMRFYASEIVAALEYLHMMGVIYRDLKPENVLVRSDGHIMLTDFDLSLKDDTSTSTAQIVSDQIPPPPKSSSPARDDDHHRRTANNKSHFSTSSCILPNCIAPAVSCFHPRRGRRRRKRPHHHRGTLEIVAEPLDVRSMSFVGTHEYLAPEIVSGEGHGNAVDWWTLGVFIYEMFYGVTPFKGLDHELTLANIVARALEFPKEPNVPGQAKDLITQLLVKDPVRRLGSTMGATAIKHHQFFDGINWALLRCRAPPYVPQLVSGRRSAVVPENSDTSVEYY</sequence>
<evidence type="ECO:0000256" key="9">
    <source>
        <dbReference type="ARBA" id="ARBA00048679"/>
    </source>
</evidence>
<dbReference type="InterPro" id="IPR011009">
    <property type="entry name" value="Kinase-like_dom_sf"/>
</dbReference>
<dbReference type="FunFam" id="1.10.510.10:FF:000294">
    <property type="entry name" value="Serine/threonine-protein kinase OXI1"/>
    <property type="match status" value="1"/>
</dbReference>
<evidence type="ECO:0000256" key="8">
    <source>
        <dbReference type="ARBA" id="ARBA00047899"/>
    </source>
</evidence>
<proteinExistence type="inferred from homology"/>
<evidence type="ECO:0000313" key="12">
    <source>
        <dbReference type="EMBL" id="KAJ4835991.1"/>
    </source>
</evidence>
<keyword evidence="4" id="KW-0808">Transferase</keyword>
<reference evidence="12" key="2">
    <citation type="journal article" date="2023" name="Plants (Basel)">
        <title>Annotation of the Turnera subulata (Passifloraceae) Draft Genome Reveals the S-Locus Evolved after the Divergence of Turneroideae from Passifloroideae in a Stepwise Manner.</title>
        <authorList>
            <person name="Henning P.M."/>
            <person name="Roalson E.H."/>
            <person name="Mir W."/>
            <person name="McCubbin A.G."/>
            <person name="Shore J.S."/>
        </authorList>
    </citation>
    <scope>NUCLEOTIDE SEQUENCE</scope>
    <source>
        <tissue evidence="12">Leaves</tissue>
    </source>
</reference>
<keyword evidence="5" id="KW-0547">Nucleotide-binding</keyword>
<dbReference type="PANTHER" id="PTHR45637">
    <property type="entry name" value="FLIPPASE KINASE 1-RELATED"/>
    <property type="match status" value="1"/>
</dbReference>
<dbReference type="GO" id="GO:0005524">
    <property type="term" value="F:ATP binding"/>
    <property type="evidence" value="ECO:0007669"/>
    <property type="project" value="UniProtKB-KW"/>
</dbReference>
<evidence type="ECO:0000256" key="6">
    <source>
        <dbReference type="ARBA" id="ARBA00022777"/>
    </source>
</evidence>
<keyword evidence="7" id="KW-0067">ATP-binding</keyword>
<keyword evidence="13" id="KW-1185">Reference proteome</keyword>
<dbReference type="FunFam" id="1.10.510.10:FF:000020">
    <property type="entry name" value="serine/threonine-protein kinase D6PK-like"/>
    <property type="match status" value="1"/>
</dbReference>
<feature type="domain" description="Protein kinase" evidence="11">
    <location>
        <begin position="1"/>
        <end position="257"/>
    </location>
</feature>
<comment type="catalytic activity">
    <reaction evidence="8">
        <text>L-threonyl-[protein] + ATP = O-phospho-L-threonyl-[protein] + ADP + H(+)</text>
        <dbReference type="Rhea" id="RHEA:46608"/>
        <dbReference type="Rhea" id="RHEA-COMP:11060"/>
        <dbReference type="Rhea" id="RHEA-COMP:11605"/>
        <dbReference type="ChEBI" id="CHEBI:15378"/>
        <dbReference type="ChEBI" id="CHEBI:30013"/>
        <dbReference type="ChEBI" id="CHEBI:30616"/>
        <dbReference type="ChEBI" id="CHEBI:61977"/>
        <dbReference type="ChEBI" id="CHEBI:456216"/>
        <dbReference type="EC" id="2.7.11.1"/>
    </reaction>
</comment>
<dbReference type="Pfam" id="PF00069">
    <property type="entry name" value="Pkinase"/>
    <property type="match status" value="2"/>
</dbReference>
<dbReference type="EC" id="2.7.11.1" evidence="2"/>
<feature type="region of interest" description="Disordered" evidence="10">
    <location>
        <begin position="71"/>
        <end position="106"/>
    </location>
</feature>
<comment type="catalytic activity">
    <reaction evidence="9">
        <text>L-seryl-[protein] + ATP = O-phospho-L-seryl-[protein] + ADP + H(+)</text>
        <dbReference type="Rhea" id="RHEA:17989"/>
        <dbReference type="Rhea" id="RHEA-COMP:9863"/>
        <dbReference type="Rhea" id="RHEA-COMP:11604"/>
        <dbReference type="ChEBI" id="CHEBI:15378"/>
        <dbReference type="ChEBI" id="CHEBI:29999"/>
        <dbReference type="ChEBI" id="CHEBI:30616"/>
        <dbReference type="ChEBI" id="CHEBI:83421"/>
        <dbReference type="ChEBI" id="CHEBI:456216"/>
        <dbReference type="EC" id="2.7.11.1"/>
    </reaction>
</comment>
<gene>
    <name evidence="12" type="ORF">Tsubulata_046542</name>
</gene>
<organism evidence="12 13">
    <name type="scientific">Turnera subulata</name>
    <dbReference type="NCBI Taxonomy" id="218843"/>
    <lineage>
        <taxon>Eukaryota</taxon>
        <taxon>Viridiplantae</taxon>
        <taxon>Streptophyta</taxon>
        <taxon>Embryophyta</taxon>
        <taxon>Tracheophyta</taxon>
        <taxon>Spermatophyta</taxon>
        <taxon>Magnoliopsida</taxon>
        <taxon>eudicotyledons</taxon>
        <taxon>Gunneridae</taxon>
        <taxon>Pentapetalae</taxon>
        <taxon>rosids</taxon>
        <taxon>fabids</taxon>
        <taxon>Malpighiales</taxon>
        <taxon>Passifloraceae</taxon>
        <taxon>Turnera</taxon>
    </lineage>
</organism>
<keyword evidence="3" id="KW-0723">Serine/threonine-protein kinase</keyword>
<dbReference type="GO" id="GO:0004674">
    <property type="term" value="F:protein serine/threonine kinase activity"/>
    <property type="evidence" value="ECO:0007669"/>
    <property type="project" value="UniProtKB-KW"/>
</dbReference>
<name>A0A9Q0FR02_9ROSI</name>